<comment type="caution">
    <text evidence="13">The sequence shown here is derived from an EMBL/GenBank/DDBJ whole genome shotgun (WGS) entry which is preliminary data.</text>
</comment>
<keyword evidence="5 8" id="KW-0560">Oxidoreductase</keyword>
<feature type="domain" description="Tetrapyrrole biosynthesis glutamyl-tRNA reductase dimerisation" evidence="10">
    <location>
        <begin position="315"/>
        <end position="413"/>
    </location>
</feature>
<comment type="pathway">
    <text evidence="1 8 9">Porphyrin-containing compound metabolism; protoporphyrin-IX biosynthesis; 5-aminolevulinate from L-glutamyl-tRNA(Glu): step 1/2.</text>
</comment>
<evidence type="ECO:0000256" key="8">
    <source>
        <dbReference type="HAMAP-Rule" id="MF_00087"/>
    </source>
</evidence>
<dbReference type="NCBIfam" id="NF000744">
    <property type="entry name" value="PRK00045.1-3"/>
    <property type="match status" value="1"/>
</dbReference>
<feature type="domain" description="Quinate/shikimate 5-dehydrogenase/glutamyl-tRNA reductase" evidence="11">
    <location>
        <begin position="176"/>
        <end position="300"/>
    </location>
</feature>
<reference evidence="14" key="1">
    <citation type="journal article" date="2019" name="Int. J. Syst. Evol. Microbiol.">
        <title>The Global Catalogue of Microorganisms (GCM) 10K type strain sequencing project: providing services to taxonomists for standard genome sequencing and annotation.</title>
        <authorList>
            <consortium name="The Broad Institute Genomics Platform"/>
            <consortium name="The Broad Institute Genome Sequencing Center for Infectious Disease"/>
            <person name="Wu L."/>
            <person name="Ma J."/>
        </authorList>
    </citation>
    <scope>NUCLEOTIDE SEQUENCE [LARGE SCALE GENOMIC DNA]</scope>
    <source>
        <strain evidence="14">CGMCC 1.12477</strain>
    </source>
</reference>
<dbReference type="Gene3D" id="3.30.460.30">
    <property type="entry name" value="Glutamyl-tRNA reductase, N-terminal domain"/>
    <property type="match status" value="1"/>
</dbReference>
<dbReference type="InterPro" id="IPR036291">
    <property type="entry name" value="NAD(P)-bd_dom_sf"/>
</dbReference>
<dbReference type="Gene3D" id="3.40.50.720">
    <property type="entry name" value="NAD(P)-binding Rossmann-like Domain"/>
    <property type="match status" value="1"/>
</dbReference>
<sequence length="430" mass="44976">MSVLVVGISHKSAPVALLERVALDSDGVTKLLGDVVSSAHVTEAAVIATCNRLEIYAEVDRFHGSVEEVSGLLVERAGERTESMLPHLYVHYEDGAVSHLFHVAAGLDSMAVGEGQILGQTRSALRVGQEHGTVGSALNVLFQQALRVGKRSRAETGIDQAAPTLVTEALAAVAPEGVADRKVVVLGAGGMAGLATATVARMGARDVVVVNRTADNASRLADEYAVRWAGLDLLDGELADADVLITCTGAAGVLLGAAQVQAARPDHHPLAIADLALPHDVEPAAGDLPGVTLVGLADLAERLRDSDAGREIDGVRRIVGEEVTAFLSARRQASVTPTVVALRSMATDVVEAEMARLVARLPDLDDATRDEVLHTLRRTADKLLHQPTVRVKELADQTGAVSYAAALAELFSLDSDAVDAMTRPSGEAVQ</sequence>
<feature type="site" description="Important for activity" evidence="8">
    <location>
        <position position="99"/>
    </location>
</feature>
<dbReference type="EMBL" id="JBHUGD010000003">
    <property type="protein sequence ID" value="MFD1947528.1"/>
    <property type="molecule type" value="Genomic_DNA"/>
</dbReference>
<comment type="subunit">
    <text evidence="8">Homodimer.</text>
</comment>
<dbReference type="InterPro" id="IPR036453">
    <property type="entry name" value="GluRdtase_dimer_dom_sf"/>
</dbReference>
<dbReference type="NCBIfam" id="TIGR01035">
    <property type="entry name" value="hemA"/>
    <property type="match status" value="1"/>
</dbReference>
<proteinExistence type="inferred from homology"/>
<dbReference type="PIRSF" id="PIRSF000445">
    <property type="entry name" value="4pyrrol_synth_GluRdtase"/>
    <property type="match status" value="1"/>
</dbReference>
<dbReference type="EC" id="1.2.1.70" evidence="3 8"/>
<dbReference type="InterPro" id="IPR000343">
    <property type="entry name" value="4pyrrol_synth_GluRdtase"/>
</dbReference>
<dbReference type="InterPro" id="IPR006151">
    <property type="entry name" value="Shikm_DH/Glu-tRNA_Rdtase"/>
</dbReference>
<name>A0ABW4TPX9_9ACTN</name>
<evidence type="ECO:0000256" key="4">
    <source>
        <dbReference type="ARBA" id="ARBA00022857"/>
    </source>
</evidence>
<keyword evidence="6 8" id="KW-0627">Porphyrin biosynthesis</keyword>
<evidence type="ECO:0000256" key="7">
    <source>
        <dbReference type="ARBA" id="ARBA00047464"/>
    </source>
</evidence>
<evidence type="ECO:0000256" key="5">
    <source>
        <dbReference type="ARBA" id="ARBA00023002"/>
    </source>
</evidence>
<feature type="active site" description="Nucleophile" evidence="8">
    <location>
        <position position="50"/>
    </location>
</feature>
<dbReference type="Pfam" id="PF05201">
    <property type="entry name" value="GlutR_N"/>
    <property type="match status" value="1"/>
</dbReference>
<dbReference type="HAMAP" id="MF_00087">
    <property type="entry name" value="Glu_tRNA_reductase"/>
    <property type="match status" value="1"/>
</dbReference>
<dbReference type="Pfam" id="PF01488">
    <property type="entry name" value="Shikimate_DH"/>
    <property type="match status" value="1"/>
</dbReference>
<evidence type="ECO:0000256" key="3">
    <source>
        <dbReference type="ARBA" id="ARBA00012970"/>
    </source>
</evidence>
<feature type="binding site" evidence="8">
    <location>
        <begin position="114"/>
        <end position="116"/>
    </location>
    <ligand>
        <name>substrate</name>
    </ligand>
</feature>
<dbReference type="GO" id="GO:0008883">
    <property type="term" value="F:glutamyl-tRNA reductase activity"/>
    <property type="evidence" value="ECO:0007669"/>
    <property type="project" value="UniProtKB-EC"/>
</dbReference>
<evidence type="ECO:0000256" key="2">
    <source>
        <dbReference type="ARBA" id="ARBA00005916"/>
    </source>
</evidence>
<dbReference type="SUPFAM" id="SSF69075">
    <property type="entry name" value="Glutamyl tRNA-reductase dimerization domain"/>
    <property type="match status" value="1"/>
</dbReference>
<evidence type="ECO:0000256" key="6">
    <source>
        <dbReference type="ARBA" id="ARBA00023244"/>
    </source>
</evidence>
<evidence type="ECO:0000259" key="12">
    <source>
        <dbReference type="Pfam" id="PF05201"/>
    </source>
</evidence>
<gene>
    <name evidence="8" type="primary">hemA</name>
    <name evidence="13" type="ORF">ACFSDE_12060</name>
</gene>
<dbReference type="CDD" id="cd05213">
    <property type="entry name" value="NAD_bind_Glutamyl_tRNA_reduct"/>
    <property type="match status" value="1"/>
</dbReference>
<feature type="binding site" evidence="8">
    <location>
        <position position="120"/>
    </location>
    <ligand>
        <name>substrate</name>
    </ligand>
</feature>
<keyword evidence="4 8" id="KW-0521">NADP</keyword>
<comment type="domain">
    <text evidence="8">Possesses an unusual extended V-shaped dimeric structure with each monomer consisting of three distinct domains arranged along a curved 'spinal' alpha-helix. The N-terminal catalytic domain specifically recognizes the glutamate moiety of the substrate. The second domain is the NADPH-binding domain, and the third C-terminal domain is responsible for dimerization.</text>
</comment>
<dbReference type="InterPro" id="IPR015896">
    <property type="entry name" value="4pyrrol_synth_GluRdtase_dimer"/>
</dbReference>
<feature type="domain" description="Glutamyl-tRNA reductase N-terminal" evidence="12">
    <location>
        <begin position="6"/>
        <end position="156"/>
    </location>
</feature>
<evidence type="ECO:0000259" key="10">
    <source>
        <dbReference type="Pfam" id="PF00745"/>
    </source>
</evidence>
<feature type="binding site" evidence="8">
    <location>
        <position position="109"/>
    </location>
    <ligand>
        <name>substrate</name>
    </ligand>
</feature>
<evidence type="ECO:0000259" key="11">
    <source>
        <dbReference type="Pfam" id="PF01488"/>
    </source>
</evidence>
<evidence type="ECO:0000256" key="9">
    <source>
        <dbReference type="RuleBase" id="RU000584"/>
    </source>
</evidence>
<dbReference type="Proteomes" id="UP001597351">
    <property type="component" value="Unassembled WGS sequence"/>
</dbReference>
<dbReference type="PANTHER" id="PTHR43013:SF1">
    <property type="entry name" value="GLUTAMYL-TRNA REDUCTASE"/>
    <property type="match status" value="1"/>
</dbReference>
<organism evidence="13 14">
    <name type="scientific">Nocardioides aestuarii</name>
    <dbReference type="NCBI Taxonomy" id="252231"/>
    <lineage>
        <taxon>Bacteria</taxon>
        <taxon>Bacillati</taxon>
        <taxon>Actinomycetota</taxon>
        <taxon>Actinomycetes</taxon>
        <taxon>Propionibacteriales</taxon>
        <taxon>Nocardioidaceae</taxon>
        <taxon>Nocardioides</taxon>
    </lineage>
</organism>
<evidence type="ECO:0000313" key="13">
    <source>
        <dbReference type="EMBL" id="MFD1947528.1"/>
    </source>
</evidence>
<dbReference type="PANTHER" id="PTHR43013">
    <property type="entry name" value="GLUTAMYL-TRNA REDUCTASE"/>
    <property type="match status" value="1"/>
</dbReference>
<comment type="similarity">
    <text evidence="2 8 9">Belongs to the glutamyl-tRNA reductase family.</text>
</comment>
<feature type="binding site" evidence="8">
    <location>
        <begin position="187"/>
        <end position="192"/>
    </location>
    <ligand>
        <name>NADP(+)</name>
        <dbReference type="ChEBI" id="CHEBI:58349"/>
    </ligand>
</feature>
<dbReference type="InterPro" id="IPR015895">
    <property type="entry name" value="4pyrrol_synth_GluRdtase_N"/>
</dbReference>
<comment type="function">
    <text evidence="8">Catalyzes the NADPH-dependent reduction of glutamyl-tRNA(Glu) to glutamate 1-semialdehyde (GSA).</text>
</comment>
<comment type="catalytic activity">
    <reaction evidence="7 8 9">
        <text>(S)-4-amino-5-oxopentanoate + tRNA(Glu) + NADP(+) = L-glutamyl-tRNA(Glu) + NADPH + H(+)</text>
        <dbReference type="Rhea" id="RHEA:12344"/>
        <dbReference type="Rhea" id="RHEA-COMP:9663"/>
        <dbReference type="Rhea" id="RHEA-COMP:9680"/>
        <dbReference type="ChEBI" id="CHEBI:15378"/>
        <dbReference type="ChEBI" id="CHEBI:57501"/>
        <dbReference type="ChEBI" id="CHEBI:57783"/>
        <dbReference type="ChEBI" id="CHEBI:58349"/>
        <dbReference type="ChEBI" id="CHEBI:78442"/>
        <dbReference type="ChEBI" id="CHEBI:78520"/>
        <dbReference type="EC" id="1.2.1.70"/>
    </reaction>
</comment>
<evidence type="ECO:0000313" key="14">
    <source>
        <dbReference type="Proteomes" id="UP001597351"/>
    </source>
</evidence>
<evidence type="ECO:0000256" key="1">
    <source>
        <dbReference type="ARBA" id="ARBA00005059"/>
    </source>
</evidence>
<comment type="miscellaneous">
    <text evidence="8">During catalysis, the active site Cys acts as a nucleophile attacking the alpha-carbonyl group of tRNA-bound glutamate with the formation of a thioester intermediate between enzyme and glutamate, and the concomitant release of tRNA(Glu). The thioester intermediate is finally reduced by direct hydride transfer from NADPH, to form the product GSA.</text>
</comment>
<dbReference type="InterPro" id="IPR036343">
    <property type="entry name" value="GluRdtase_N_sf"/>
</dbReference>
<accession>A0ABW4TPX9</accession>
<dbReference type="SUPFAM" id="SSF69742">
    <property type="entry name" value="Glutamyl tRNA-reductase catalytic, N-terminal domain"/>
    <property type="match status" value="1"/>
</dbReference>
<feature type="binding site" evidence="8">
    <location>
        <begin position="49"/>
        <end position="52"/>
    </location>
    <ligand>
        <name>substrate</name>
    </ligand>
</feature>
<dbReference type="Pfam" id="PF00745">
    <property type="entry name" value="GlutR_dimer"/>
    <property type="match status" value="1"/>
</dbReference>
<protein>
    <recommendedName>
        <fullName evidence="3 8">Glutamyl-tRNA reductase</fullName>
        <shortName evidence="8">GluTR</shortName>
        <ecNumber evidence="3 8">1.2.1.70</ecNumber>
    </recommendedName>
</protein>
<keyword evidence="14" id="KW-1185">Reference proteome</keyword>
<dbReference type="SUPFAM" id="SSF51735">
    <property type="entry name" value="NAD(P)-binding Rossmann-fold domains"/>
    <property type="match status" value="1"/>
</dbReference>
<dbReference type="RefSeq" id="WP_343918701.1">
    <property type="nucleotide sequence ID" value="NZ_BAAAJT010000002.1"/>
</dbReference>